<proteinExistence type="predicted"/>
<keyword evidence="3" id="KW-1185">Reference proteome</keyword>
<evidence type="ECO:0000256" key="1">
    <source>
        <dbReference type="SAM" id="MobiDB-lite"/>
    </source>
</evidence>
<accession>A0A934SWR2</accession>
<dbReference type="EMBL" id="JAEPBG010000001">
    <property type="protein sequence ID" value="MBK4733253.1"/>
    <property type="molecule type" value="Genomic_DNA"/>
</dbReference>
<protein>
    <submittedName>
        <fullName evidence="2">Uncharacterized protein</fullName>
    </submittedName>
</protein>
<feature type="region of interest" description="Disordered" evidence="1">
    <location>
        <begin position="42"/>
        <end position="62"/>
    </location>
</feature>
<name>A0A934SWR2_9BURK</name>
<dbReference type="RefSeq" id="WP_200589924.1">
    <property type="nucleotide sequence ID" value="NZ_JAEPBG010000001.1"/>
</dbReference>
<reference evidence="2" key="1">
    <citation type="submission" date="2021-01" db="EMBL/GenBank/DDBJ databases">
        <title>Genome sequence of strain Noviherbaspirillum sp. DKR-6.</title>
        <authorList>
            <person name="Chaudhary D.K."/>
        </authorList>
    </citation>
    <scope>NUCLEOTIDE SEQUENCE</scope>
    <source>
        <strain evidence="2">DKR-6</strain>
    </source>
</reference>
<feature type="compositionally biased region" description="Polar residues" evidence="1">
    <location>
        <begin position="45"/>
        <end position="58"/>
    </location>
</feature>
<evidence type="ECO:0000313" key="3">
    <source>
        <dbReference type="Proteomes" id="UP000622890"/>
    </source>
</evidence>
<evidence type="ECO:0000313" key="2">
    <source>
        <dbReference type="EMBL" id="MBK4733253.1"/>
    </source>
</evidence>
<sequence>MSSEDNTSGGKPGEFGHVQQRLQENARLIDRAERALQAIARTIDETSSMMPNGATGRSSPWKLAKESETEFESRVDALLQRMVVDLIGTFGLEPGSSPHPMPDEQGGKPTRRPGQYRELI</sequence>
<feature type="region of interest" description="Disordered" evidence="1">
    <location>
        <begin position="90"/>
        <end position="120"/>
    </location>
</feature>
<feature type="region of interest" description="Disordered" evidence="1">
    <location>
        <begin position="1"/>
        <end position="25"/>
    </location>
</feature>
<dbReference type="AlphaFoldDB" id="A0A934SWR2"/>
<comment type="caution">
    <text evidence="2">The sequence shown here is derived from an EMBL/GenBank/DDBJ whole genome shotgun (WGS) entry which is preliminary data.</text>
</comment>
<dbReference type="Proteomes" id="UP000622890">
    <property type="component" value="Unassembled WGS sequence"/>
</dbReference>
<gene>
    <name evidence="2" type="ORF">JJB74_01290</name>
</gene>
<organism evidence="2 3">
    <name type="scientific">Noviherbaspirillum pedocola</name>
    <dbReference type="NCBI Taxonomy" id="2801341"/>
    <lineage>
        <taxon>Bacteria</taxon>
        <taxon>Pseudomonadati</taxon>
        <taxon>Pseudomonadota</taxon>
        <taxon>Betaproteobacteria</taxon>
        <taxon>Burkholderiales</taxon>
        <taxon>Oxalobacteraceae</taxon>
        <taxon>Noviherbaspirillum</taxon>
    </lineage>
</organism>